<dbReference type="AlphaFoldDB" id="A0A9Q1IMX6"/>
<sequence>MSRPPLAKALNSSVRFFVFTSRTLPQTRRPPLSSIGPGRQRGIPVCLSLQPGIRSHHQTWQRQTPHVNARHILYKASDEGLLSNIALHLCCGPTAVPQTWLFGARRPHRCAADTVVWRAQRVPPGKGRPSPERLEATTAGAA</sequence>
<gene>
    <name evidence="2" type="ORF">SKAU_G00297460</name>
</gene>
<feature type="region of interest" description="Disordered" evidence="1">
    <location>
        <begin position="121"/>
        <end position="142"/>
    </location>
</feature>
<dbReference type="Proteomes" id="UP001152622">
    <property type="component" value="Chromosome 12"/>
</dbReference>
<reference evidence="2" key="1">
    <citation type="journal article" date="2023" name="Science">
        <title>Genome structures resolve the early diversification of teleost fishes.</title>
        <authorList>
            <person name="Parey E."/>
            <person name="Louis A."/>
            <person name="Montfort J."/>
            <person name="Bouchez O."/>
            <person name="Roques C."/>
            <person name="Iampietro C."/>
            <person name="Lluch J."/>
            <person name="Castinel A."/>
            <person name="Donnadieu C."/>
            <person name="Desvignes T."/>
            <person name="Floi Bucao C."/>
            <person name="Jouanno E."/>
            <person name="Wen M."/>
            <person name="Mejri S."/>
            <person name="Dirks R."/>
            <person name="Jansen H."/>
            <person name="Henkel C."/>
            <person name="Chen W.J."/>
            <person name="Zahm M."/>
            <person name="Cabau C."/>
            <person name="Klopp C."/>
            <person name="Thompson A.W."/>
            <person name="Robinson-Rechavi M."/>
            <person name="Braasch I."/>
            <person name="Lecointre G."/>
            <person name="Bobe J."/>
            <person name="Postlethwait J.H."/>
            <person name="Berthelot C."/>
            <person name="Roest Crollius H."/>
            <person name="Guiguen Y."/>
        </authorList>
    </citation>
    <scope>NUCLEOTIDE SEQUENCE</scope>
    <source>
        <strain evidence="2">WJC10195</strain>
    </source>
</reference>
<organism evidence="2 3">
    <name type="scientific">Synaphobranchus kaupii</name>
    <name type="common">Kaup's arrowtooth eel</name>
    <dbReference type="NCBI Taxonomy" id="118154"/>
    <lineage>
        <taxon>Eukaryota</taxon>
        <taxon>Metazoa</taxon>
        <taxon>Chordata</taxon>
        <taxon>Craniata</taxon>
        <taxon>Vertebrata</taxon>
        <taxon>Euteleostomi</taxon>
        <taxon>Actinopterygii</taxon>
        <taxon>Neopterygii</taxon>
        <taxon>Teleostei</taxon>
        <taxon>Anguilliformes</taxon>
        <taxon>Synaphobranchidae</taxon>
        <taxon>Synaphobranchus</taxon>
    </lineage>
</organism>
<dbReference type="EMBL" id="JAINUF010000012">
    <property type="protein sequence ID" value="KAJ8345553.1"/>
    <property type="molecule type" value="Genomic_DNA"/>
</dbReference>
<keyword evidence="3" id="KW-1185">Reference proteome</keyword>
<evidence type="ECO:0000256" key="1">
    <source>
        <dbReference type="SAM" id="MobiDB-lite"/>
    </source>
</evidence>
<evidence type="ECO:0000313" key="3">
    <source>
        <dbReference type="Proteomes" id="UP001152622"/>
    </source>
</evidence>
<protein>
    <submittedName>
        <fullName evidence="2">Uncharacterized protein</fullName>
    </submittedName>
</protein>
<evidence type="ECO:0000313" key="2">
    <source>
        <dbReference type="EMBL" id="KAJ8345553.1"/>
    </source>
</evidence>
<name>A0A9Q1IMX6_SYNKA</name>
<comment type="caution">
    <text evidence="2">The sequence shown here is derived from an EMBL/GenBank/DDBJ whole genome shotgun (WGS) entry which is preliminary data.</text>
</comment>
<accession>A0A9Q1IMX6</accession>
<proteinExistence type="predicted"/>